<evidence type="ECO:0000313" key="1">
    <source>
        <dbReference type="EMBL" id="KAI8574066.1"/>
    </source>
</evidence>
<protein>
    <submittedName>
        <fullName evidence="1">Uncharacterized protein</fullName>
    </submittedName>
</protein>
<proteinExistence type="predicted"/>
<sequence>MLCLLGTQYHLLPPTTSPLHFHSPFQLNPHSFVYIKMGSMNNHPTTVCHVVAMPYPGRGHINPMMSFCNLLVSKSEEIPITFVVTEEWLGFLSSEPKPANIRFATIPNVIPSEIGRATDFPGFLKATLTKLEEPFERLLDRLEVPKPNVIIHDTFMKWVLGVGSRRNIPVASFWTQPMSVFAVLYHFDLLKHNGQFPVDVSECGNELVHCIPGIPPTRIADLPTVFYGDGLNVVDIACEAVSQIPKAQYLLLASTYELESQIIDTLKEAIPTPTYSIGPSIPYFRLGDKSSTISIDSRNNEGCYQQWLGSQPKSSVLYISQGSFLSVSRAQMDEIIAGVDMSGVRFFWVARGDASRIKEGCGENTEGSDSDSNADELPEYYQPISSGDDDERGEDVSDPADSDHDESGFHRLANGHAQGLGNEICSIDLSDGEEEGQNNEGEGGEEEAASESEIVRAFREDESRRNAPLPPEAAARVVEAMRGVSFSGLAPDWANRVPEDQWINQLRGLRNSS</sequence>
<reference evidence="1" key="1">
    <citation type="submission" date="2022-02" db="EMBL/GenBank/DDBJ databases">
        <title>Plant Genome Project.</title>
        <authorList>
            <person name="Zhang R.-G."/>
        </authorList>
    </citation>
    <scope>NUCLEOTIDE SEQUENCE</scope>
    <source>
        <strain evidence="1">AT1</strain>
    </source>
</reference>
<organism evidence="1 2">
    <name type="scientific">Rhododendron molle</name>
    <name type="common">Chinese azalea</name>
    <name type="synonym">Azalea mollis</name>
    <dbReference type="NCBI Taxonomy" id="49168"/>
    <lineage>
        <taxon>Eukaryota</taxon>
        <taxon>Viridiplantae</taxon>
        <taxon>Streptophyta</taxon>
        <taxon>Embryophyta</taxon>
        <taxon>Tracheophyta</taxon>
        <taxon>Spermatophyta</taxon>
        <taxon>Magnoliopsida</taxon>
        <taxon>eudicotyledons</taxon>
        <taxon>Gunneridae</taxon>
        <taxon>Pentapetalae</taxon>
        <taxon>asterids</taxon>
        <taxon>Ericales</taxon>
        <taxon>Ericaceae</taxon>
        <taxon>Ericoideae</taxon>
        <taxon>Rhodoreae</taxon>
        <taxon>Rhododendron</taxon>
    </lineage>
</organism>
<keyword evidence="2" id="KW-1185">Reference proteome</keyword>
<dbReference type="Proteomes" id="UP001062846">
    <property type="component" value="Chromosome 1"/>
</dbReference>
<accession>A0ACC0Q9H1</accession>
<gene>
    <name evidence="1" type="ORF">RHMOL_Rhmol01G0325600</name>
</gene>
<evidence type="ECO:0000313" key="2">
    <source>
        <dbReference type="Proteomes" id="UP001062846"/>
    </source>
</evidence>
<dbReference type="EMBL" id="CM046388">
    <property type="protein sequence ID" value="KAI8574066.1"/>
    <property type="molecule type" value="Genomic_DNA"/>
</dbReference>
<comment type="caution">
    <text evidence="1">The sequence shown here is derived from an EMBL/GenBank/DDBJ whole genome shotgun (WGS) entry which is preliminary data.</text>
</comment>
<name>A0ACC0Q9H1_RHOML</name>